<evidence type="ECO:0000256" key="1">
    <source>
        <dbReference type="ARBA" id="ARBA00004141"/>
    </source>
</evidence>
<protein>
    <submittedName>
        <fullName evidence="9">Lysophospholipid acyltransferase</fullName>
    </submittedName>
</protein>
<keyword evidence="4 7" id="KW-1133">Transmembrane helix</keyword>
<reference evidence="9" key="1">
    <citation type="submission" date="2017-02" db="UniProtKB">
        <authorList>
            <consortium name="WormBaseParasite"/>
        </authorList>
    </citation>
    <scope>IDENTIFICATION</scope>
</reference>
<proteinExistence type="predicted"/>
<dbReference type="PANTHER" id="PTHR13906:SF4">
    <property type="entry name" value="LYSOPHOSPHOLIPID ACYLTRANSFERASE 6"/>
    <property type="match status" value="1"/>
</dbReference>
<dbReference type="GO" id="GO:0030258">
    <property type="term" value="P:lipid modification"/>
    <property type="evidence" value="ECO:0007669"/>
    <property type="project" value="TreeGrafter"/>
</dbReference>
<sequence>MEETFFDGCKVFTPLANILGVDVNSANFVLTICFSIGLGKIFSKYLGVKEVGVDVRSFYILIWGIILCYFMYGRGIIHPLVMALSNYFIMCYASKDMISTLCFILPLTHLLIIHLLRFYYVSSYTMDITSVLMMMVQKCCLIGFAYSDGILCHVDNRKKSNLKSIEEIPKIHIYLSYMFNFQSLLTGPSFEFGEFKKYLEGTNYKERKDKKSNVEEIIKSKLIQGFAFLAVYLIFKNYTCDKVLEPHIYSLPFFKWLFVCQIGIIALHCRYFFAWYLADAICNISGFGFNGYDDKGEEKWDLCTNVDPMKVEFSLSLKETIDNWNIGTCKWLRITVYDRLPGSSGTYATFILSAIWHGFNPGYYVTFTIASLFISASRTFRRYFRPLCIKTKETKIIYDIFTFTVTRLAIIYGAIPFTVETLYNSYTYLKEFYFAGHIIALLIIYLLPLVGSSLKKSTSLKINESPTQE</sequence>
<dbReference type="PANTHER" id="PTHR13906">
    <property type="entry name" value="PORCUPINE"/>
    <property type="match status" value="1"/>
</dbReference>
<evidence type="ECO:0000256" key="7">
    <source>
        <dbReference type="SAM" id="Phobius"/>
    </source>
</evidence>
<dbReference type="GO" id="GO:0016746">
    <property type="term" value="F:acyltransferase activity"/>
    <property type="evidence" value="ECO:0007669"/>
    <property type="project" value="UniProtKB-KW"/>
</dbReference>
<dbReference type="Proteomes" id="UP000038045">
    <property type="component" value="Unplaced"/>
</dbReference>
<evidence type="ECO:0000256" key="4">
    <source>
        <dbReference type="ARBA" id="ARBA00022989"/>
    </source>
</evidence>
<feature type="transmembrane region" description="Helical" evidence="7">
    <location>
        <begin position="58"/>
        <end position="77"/>
    </location>
</feature>
<evidence type="ECO:0000313" key="8">
    <source>
        <dbReference type="Proteomes" id="UP000038045"/>
    </source>
</evidence>
<feature type="transmembrane region" description="Helical" evidence="7">
    <location>
        <begin position="432"/>
        <end position="451"/>
    </location>
</feature>
<feature type="transmembrane region" description="Helical" evidence="7">
    <location>
        <begin position="247"/>
        <end position="267"/>
    </location>
</feature>
<accession>A0A0N5A2T0</accession>
<dbReference type="InterPro" id="IPR049941">
    <property type="entry name" value="LPLAT_7/PORCN-like"/>
</dbReference>
<evidence type="ECO:0000256" key="6">
    <source>
        <dbReference type="ARBA" id="ARBA00023315"/>
    </source>
</evidence>
<evidence type="ECO:0000256" key="5">
    <source>
        <dbReference type="ARBA" id="ARBA00023136"/>
    </source>
</evidence>
<feature type="transmembrane region" description="Helical" evidence="7">
    <location>
        <begin position="28"/>
        <end position="46"/>
    </location>
</feature>
<evidence type="ECO:0000313" key="9">
    <source>
        <dbReference type="WBParaSite" id="PTRK_0001594500.1"/>
    </source>
</evidence>
<feature type="transmembrane region" description="Helical" evidence="7">
    <location>
        <begin position="363"/>
        <end position="384"/>
    </location>
</feature>
<keyword evidence="8" id="KW-1185">Reference proteome</keyword>
<keyword evidence="3 7" id="KW-0812">Transmembrane</keyword>
<comment type="subcellular location">
    <subcellularLocation>
        <location evidence="1">Membrane</location>
        <topology evidence="1">Multi-pass membrane protein</topology>
    </subcellularLocation>
</comment>
<keyword evidence="6" id="KW-0012">Acyltransferase</keyword>
<dbReference type="STRING" id="131310.A0A0N5A2T0"/>
<dbReference type="InterPro" id="IPR004299">
    <property type="entry name" value="MBOAT_fam"/>
</dbReference>
<dbReference type="WBParaSite" id="PTRK_0001594500.1">
    <property type="protein sequence ID" value="PTRK_0001594500.1"/>
    <property type="gene ID" value="PTRK_0001594500"/>
</dbReference>
<keyword evidence="5 7" id="KW-0472">Membrane</keyword>
<evidence type="ECO:0000256" key="3">
    <source>
        <dbReference type="ARBA" id="ARBA00022692"/>
    </source>
</evidence>
<name>A0A0N5A2T0_PARTI</name>
<dbReference type="AlphaFoldDB" id="A0A0N5A2T0"/>
<feature type="transmembrane region" description="Helical" evidence="7">
    <location>
        <begin position="396"/>
        <end position="417"/>
    </location>
</feature>
<dbReference type="Pfam" id="PF03062">
    <property type="entry name" value="MBOAT"/>
    <property type="match status" value="1"/>
</dbReference>
<organism evidence="8 9">
    <name type="scientific">Parastrongyloides trichosuri</name>
    <name type="common">Possum-specific nematode worm</name>
    <dbReference type="NCBI Taxonomy" id="131310"/>
    <lineage>
        <taxon>Eukaryota</taxon>
        <taxon>Metazoa</taxon>
        <taxon>Ecdysozoa</taxon>
        <taxon>Nematoda</taxon>
        <taxon>Chromadorea</taxon>
        <taxon>Rhabditida</taxon>
        <taxon>Tylenchina</taxon>
        <taxon>Panagrolaimomorpha</taxon>
        <taxon>Strongyloidoidea</taxon>
        <taxon>Strongyloididae</taxon>
        <taxon>Parastrongyloides</taxon>
    </lineage>
</organism>
<evidence type="ECO:0000256" key="2">
    <source>
        <dbReference type="ARBA" id="ARBA00022679"/>
    </source>
</evidence>
<dbReference type="GO" id="GO:0016020">
    <property type="term" value="C:membrane"/>
    <property type="evidence" value="ECO:0007669"/>
    <property type="project" value="UniProtKB-SubCell"/>
</dbReference>
<keyword evidence="2" id="KW-0808">Transferase</keyword>
<feature type="transmembrane region" description="Helical" evidence="7">
    <location>
        <begin position="97"/>
        <end position="120"/>
    </location>
</feature>